<accession>A0ABV8HFF4</accession>
<reference evidence="3" key="1">
    <citation type="journal article" date="2019" name="Int. J. Syst. Evol. Microbiol.">
        <title>The Global Catalogue of Microorganisms (GCM) 10K type strain sequencing project: providing services to taxonomists for standard genome sequencing and annotation.</title>
        <authorList>
            <consortium name="The Broad Institute Genomics Platform"/>
            <consortium name="The Broad Institute Genome Sequencing Center for Infectious Disease"/>
            <person name="Wu L."/>
            <person name="Ma J."/>
        </authorList>
    </citation>
    <scope>NUCLEOTIDE SEQUENCE [LARGE SCALE GENOMIC DNA]</scope>
    <source>
        <strain evidence="3">CGMCC 4.7237</strain>
    </source>
</reference>
<dbReference type="EMBL" id="JBHSBB010000005">
    <property type="protein sequence ID" value="MFC4030743.1"/>
    <property type="molecule type" value="Genomic_DNA"/>
</dbReference>
<name>A0ABV8HFF4_9ACTN</name>
<proteinExistence type="predicted"/>
<dbReference type="Proteomes" id="UP001595765">
    <property type="component" value="Unassembled WGS sequence"/>
</dbReference>
<dbReference type="InterPro" id="IPR054202">
    <property type="entry name" value="DUF6907"/>
</dbReference>
<keyword evidence="3" id="KW-1185">Reference proteome</keyword>
<sequence>MEKEIEINEQHIPQDPQPAVPLEQPRPWSTPGSWTITTTAGFAASGYLPEWAEDDPTEVGVSLDLLPVWLVDINHRNSFEGAMMPLTSTDRRDEAEDDAVFEGSIDCNPYDADPRLRVPVVNIQVCTGRRIVGLDPEELAEIAVQLRAQADRLHDEVLPTLIAAREDWAAHQAD</sequence>
<comment type="caution">
    <text evidence="2">The sequence shown here is derived from an EMBL/GenBank/DDBJ whole genome shotgun (WGS) entry which is preliminary data.</text>
</comment>
<protein>
    <submittedName>
        <fullName evidence="2">DUF6907 domain-containing protein</fullName>
    </submittedName>
</protein>
<dbReference type="RefSeq" id="WP_386426338.1">
    <property type="nucleotide sequence ID" value="NZ_JBHSBB010000005.1"/>
</dbReference>
<evidence type="ECO:0000313" key="3">
    <source>
        <dbReference type="Proteomes" id="UP001595765"/>
    </source>
</evidence>
<evidence type="ECO:0000256" key="1">
    <source>
        <dbReference type="SAM" id="MobiDB-lite"/>
    </source>
</evidence>
<dbReference type="Pfam" id="PF21848">
    <property type="entry name" value="DUF6907"/>
    <property type="match status" value="1"/>
</dbReference>
<gene>
    <name evidence="2" type="ORF">ACFO3J_04590</name>
</gene>
<feature type="region of interest" description="Disordered" evidence="1">
    <location>
        <begin position="1"/>
        <end position="28"/>
    </location>
</feature>
<evidence type="ECO:0000313" key="2">
    <source>
        <dbReference type="EMBL" id="MFC4030743.1"/>
    </source>
</evidence>
<organism evidence="2 3">
    <name type="scientific">Streptomyces polygonati</name>
    <dbReference type="NCBI Taxonomy" id="1617087"/>
    <lineage>
        <taxon>Bacteria</taxon>
        <taxon>Bacillati</taxon>
        <taxon>Actinomycetota</taxon>
        <taxon>Actinomycetes</taxon>
        <taxon>Kitasatosporales</taxon>
        <taxon>Streptomycetaceae</taxon>
        <taxon>Streptomyces</taxon>
    </lineage>
</organism>